<protein>
    <submittedName>
        <fullName evidence="1">Unnamed protein product</fullName>
    </submittedName>
</protein>
<evidence type="ECO:0000313" key="1">
    <source>
        <dbReference type="EMBL" id="GME74531.1"/>
    </source>
</evidence>
<organism evidence="1 2">
    <name type="scientific">Ambrosiozyma monospora</name>
    <name type="common">Yeast</name>
    <name type="synonym">Endomycopsis monosporus</name>
    <dbReference type="NCBI Taxonomy" id="43982"/>
    <lineage>
        <taxon>Eukaryota</taxon>
        <taxon>Fungi</taxon>
        <taxon>Dikarya</taxon>
        <taxon>Ascomycota</taxon>
        <taxon>Saccharomycotina</taxon>
        <taxon>Pichiomycetes</taxon>
        <taxon>Pichiales</taxon>
        <taxon>Pichiaceae</taxon>
        <taxon>Ambrosiozyma</taxon>
    </lineage>
</organism>
<gene>
    <name evidence="1" type="ORF">Amon02_000179800</name>
</gene>
<dbReference type="EMBL" id="BSXS01000950">
    <property type="protein sequence ID" value="GME74531.1"/>
    <property type="molecule type" value="Genomic_DNA"/>
</dbReference>
<comment type="caution">
    <text evidence="1">The sequence shown here is derived from an EMBL/GenBank/DDBJ whole genome shotgun (WGS) entry which is preliminary data.</text>
</comment>
<proteinExistence type="predicted"/>
<accession>A0ACB5SVN6</accession>
<sequence>MDVQGDDHCDFISQLPAPNPELKILDSIDPLSACPTYGAESVNLPSSCPTCGAEWYCPTCGGQYVQQLPVMTTYYRKDDVDMFVRLVFEKLRKKMKH</sequence>
<dbReference type="Proteomes" id="UP001165064">
    <property type="component" value="Unassembled WGS sequence"/>
</dbReference>
<reference evidence="1" key="1">
    <citation type="submission" date="2023-04" db="EMBL/GenBank/DDBJ databases">
        <title>Ambrosiozyma monospora NBRC 10751.</title>
        <authorList>
            <person name="Ichikawa N."/>
            <person name="Sato H."/>
            <person name="Tonouchi N."/>
        </authorList>
    </citation>
    <scope>NUCLEOTIDE SEQUENCE</scope>
    <source>
        <strain evidence="1">NBRC 10751</strain>
    </source>
</reference>
<name>A0ACB5SVN6_AMBMO</name>
<keyword evidence="2" id="KW-1185">Reference proteome</keyword>
<evidence type="ECO:0000313" key="2">
    <source>
        <dbReference type="Proteomes" id="UP001165064"/>
    </source>
</evidence>